<dbReference type="Proteomes" id="UP000254329">
    <property type="component" value="Unassembled WGS sequence"/>
</dbReference>
<evidence type="ECO:0000313" key="2">
    <source>
        <dbReference type="Proteomes" id="UP000254329"/>
    </source>
</evidence>
<keyword evidence="2" id="KW-1185">Reference proteome</keyword>
<organism evidence="1 2">
    <name type="scientific">Canicola haemoglobinophilus</name>
    <dbReference type="NCBI Taxonomy" id="733"/>
    <lineage>
        <taxon>Bacteria</taxon>
        <taxon>Pseudomonadati</taxon>
        <taxon>Pseudomonadota</taxon>
        <taxon>Gammaproteobacteria</taxon>
        <taxon>Pasteurellales</taxon>
        <taxon>Pasteurellaceae</taxon>
        <taxon>Canicola</taxon>
    </lineage>
</organism>
<dbReference type="EMBL" id="UGHF01000001">
    <property type="protein sequence ID" value="STO61129.1"/>
    <property type="molecule type" value="Genomic_DNA"/>
</dbReference>
<accession>A0A377HZ10</accession>
<sequence>MGLLFETMDKQHSFDVTYFARNVDNYLDF</sequence>
<proteinExistence type="predicted"/>
<evidence type="ECO:0000313" key="1">
    <source>
        <dbReference type="EMBL" id="STO61129.1"/>
    </source>
</evidence>
<dbReference type="AlphaFoldDB" id="A0A377HZ10"/>
<protein>
    <submittedName>
        <fullName evidence="1">Uncharacterized protein</fullName>
    </submittedName>
</protein>
<reference evidence="1 2" key="1">
    <citation type="submission" date="2018-06" db="EMBL/GenBank/DDBJ databases">
        <authorList>
            <consortium name="Pathogen Informatics"/>
            <person name="Doyle S."/>
        </authorList>
    </citation>
    <scope>NUCLEOTIDE SEQUENCE [LARGE SCALE GENOMIC DNA]</scope>
    <source>
        <strain evidence="1 2">NCTC1659</strain>
    </source>
</reference>
<name>A0A377HZ10_9PAST</name>
<gene>
    <name evidence="1" type="ORF">NCTC1659_02439</name>
</gene>